<evidence type="ECO:0000313" key="1">
    <source>
        <dbReference type="EMBL" id="SHO49101.1"/>
    </source>
</evidence>
<proteinExistence type="predicted"/>
<evidence type="ECO:0000313" key="2">
    <source>
        <dbReference type="Proteomes" id="UP000184603"/>
    </source>
</evidence>
<dbReference type="AlphaFoldDB" id="A0A1M7Y946"/>
<dbReference type="EMBL" id="FRFE01000012">
    <property type="protein sequence ID" value="SHO49101.1"/>
    <property type="molecule type" value="Genomic_DNA"/>
</dbReference>
<dbReference type="RefSeq" id="WP_073613977.1">
    <property type="nucleotide sequence ID" value="NZ_FRFE01000012.1"/>
</dbReference>
<protein>
    <submittedName>
        <fullName evidence="1">Membrane fusion protein, multidrug efflux system</fullName>
    </submittedName>
</protein>
<accession>A0A1M7Y946</accession>
<organism evidence="1 2">
    <name type="scientific">Desulfopila aestuarii DSM 18488</name>
    <dbReference type="NCBI Taxonomy" id="1121416"/>
    <lineage>
        <taxon>Bacteria</taxon>
        <taxon>Pseudomonadati</taxon>
        <taxon>Thermodesulfobacteriota</taxon>
        <taxon>Desulfobulbia</taxon>
        <taxon>Desulfobulbales</taxon>
        <taxon>Desulfocapsaceae</taxon>
        <taxon>Desulfopila</taxon>
    </lineage>
</organism>
<dbReference type="OrthoDB" id="9811754at2"/>
<reference evidence="1 2" key="1">
    <citation type="submission" date="2016-12" db="EMBL/GenBank/DDBJ databases">
        <authorList>
            <person name="Song W.-J."/>
            <person name="Kurnit D.M."/>
        </authorList>
    </citation>
    <scope>NUCLEOTIDE SEQUENCE [LARGE SCALE GENOMIC DNA]</scope>
    <source>
        <strain evidence="1 2">DSM 18488</strain>
    </source>
</reference>
<name>A0A1M7Y946_9BACT</name>
<sequence>MRRFLLLLDPLAMAAAASNIYLSGGRYVYTDNAYVQADKVAITAGAAALNGEITHQALTIAYLNDF</sequence>
<keyword evidence="2" id="KW-1185">Reference proteome</keyword>
<dbReference type="STRING" id="1121416.SAMN02745220_02696"/>
<dbReference type="Proteomes" id="UP000184603">
    <property type="component" value="Unassembled WGS sequence"/>
</dbReference>
<gene>
    <name evidence="1" type="ORF">SAMN02745220_02696</name>
</gene>